<dbReference type="EMBL" id="FTOT01000002">
    <property type="protein sequence ID" value="SIS75938.1"/>
    <property type="molecule type" value="Genomic_DNA"/>
</dbReference>
<dbReference type="SUPFAM" id="SSF158682">
    <property type="entry name" value="TerB-like"/>
    <property type="match status" value="1"/>
</dbReference>
<proteinExistence type="predicted"/>
<dbReference type="AlphaFoldDB" id="A0A1N7LQ42"/>
<dbReference type="Pfam" id="PF04391">
    <property type="entry name" value="DUF533"/>
    <property type="match status" value="1"/>
</dbReference>
<reference evidence="1 2" key="1">
    <citation type="submission" date="2017-01" db="EMBL/GenBank/DDBJ databases">
        <authorList>
            <person name="Mah S.A."/>
            <person name="Swanson W.J."/>
            <person name="Moy G.W."/>
            <person name="Vacquier V.D."/>
        </authorList>
    </citation>
    <scope>NUCLEOTIDE SEQUENCE [LARGE SCALE GENOMIC DNA]</scope>
    <source>
        <strain evidence="1 2">DSM 26375</strain>
    </source>
</reference>
<dbReference type="InterPro" id="IPR029024">
    <property type="entry name" value="TerB-like"/>
</dbReference>
<dbReference type="InterPro" id="IPR007486">
    <property type="entry name" value="YebE"/>
</dbReference>
<evidence type="ECO:0000313" key="1">
    <source>
        <dbReference type="EMBL" id="SIS75938.1"/>
    </source>
</evidence>
<dbReference type="STRING" id="1086013.SAMN05421774_10291"/>
<name>A0A1N7LQ42_9RHOB</name>
<accession>A0A1N7LQ42</accession>
<protein>
    <submittedName>
        <fullName evidence="1">Uncharacterized membrane protein YebE, DUF533 family</fullName>
    </submittedName>
</protein>
<evidence type="ECO:0000313" key="2">
    <source>
        <dbReference type="Proteomes" id="UP000186141"/>
    </source>
</evidence>
<gene>
    <name evidence="1" type="ORF">SAMN05421774_10291</name>
</gene>
<sequence>MSFVRTLATLAAGFAAAKGFDKYKQMGGMAGVQDALKKNPQTAGLAAQAEAMLGKLGGAGAGGAGGLSGVLGALGGMGAAASANVTGMIDQMTGTTAATDAVETNARLMIRAMIQAARADGQITDAERAVIMEHLGESTPEERAFVEAEMMAPVDPVALARDTADVARAQVYSAAVTTIQGDSPAEAQFLATLARGLALEPATVAGLHASLGKPAPKA</sequence>
<dbReference type="RefSeq" id="WP_076529316.1">
    <property type="nucleotide sequence ID" value="NZ_BMEH01000002.1"/>
</dbReference>
<dbReference type="OrthoDB" id="7866618at2"/>
<dbReference type="Proteomes" id="UP000186141">
    <property type="component" value="Unassembled WGS sequence"/>
</dbReference>
<organism evidence="1 2">
    <name type="scientific">Gemmobacter megaterium</name>
    <dbReference type="NCBI Taxonomy" id="1086013"/>
    <lineage>
        <taxon>Bacteria</taxon>
        <taxon>Pseudomonadati</taxon>
        <taxon>Pseudomonadota</taxon>
        <taxon>Alphaproteobacteria</taxon>
        <taxon>Rhodobacterales</taxon>
        <taxon>Paracoccaceae</taxon>
        <taxon>Gemmobacter</taxon>
    </lineage>
</organism>
<keyword evidence="2" id="KW-1185">Reference proteome</keyword>
<dbReference type="CDD" id="cd07178">
    <property type="entry name" value="terB_like_YebE"/>
    <property type="match status" value="1"/>
</dbReference>